<evidence type="ECO:0000256" key="1">
    <source>
        <dbReference type="SAM" id="MobiDB-lite"/>
    </source>
</evidence>
<gene>
    <name evidence="2" type="ORF">XPU_4243</name>
</gene>
<feature type="non-terminal residue" evidence="2">
    <location>
        <position position="1"/>
    </location>
</feature>
<accession>W4S860</accession>
<reference evidence="2 3" key="1">
    <citation type="submission" date="2014-01" db="EMBL/GenBank/DDBJ databases">
        <title>Genome sequence and analysis of Xanthomonas arboricola pv. pruni.</title>
        <authorList>
            <person name="Fujikawa T."/>
            <person name="Nakazono-Nagaoka E."/>
        </authorList>
    </citation>
    <scope>NUCLEOTIDE SEQUENCE [LARGE SCALE GENOMIC DNA]</scope>
    <source>
        <strain evidence="3">MAFF 311562</strain>
    </source>
</reference>
<dbReference type="AlphaFoldDB" id="W4S860"/>
<dbReference type="EMBL" id="BAVB01000374">
    <property type="protein sequence ID" value="GAE52711.1"/>
    <property type="molecule type" value="Genomic_DNA"/>
</dbReference>
<evidence type="ECO:0000313" key="3">
    <source>
        <dbReference type="Proteomes" id="UP000019143"/>
    </source>
</evidence>
<proteinExistence type="predicted"/>
<sequence>AGGQAGRSSGGHRGRSGTRRAPVRCGVRHAPGPVSVRVDRRAVHQRLGGAHPGRLADRLGPGRAAYPAANRARPARRRGALRPDRAGRSGPDLQLVRPHRSGGLRPGLWAMGRARRWQHPSRRHRHARRVVDPRPVQGGFQQRLRARWPAAPGGAALHCRPGGRAGRHPAARAGLRGI</sequence>
<organism evidence="2 3">
    <name type="scientific">Xanthomonas arboricola pv. pruni str. MAFF 311562</name>
    <dbReference type="NCBI Taxonomy" id="1414836"/>
    <lineage>
        <taxon>Bacteria</taxon>
        <taxon>Pseudomonadati</taxon>
        <taxon>Pseudomonadota</taxon>
        <taxon>Gammaproteobacteria</taxon>
        <taxon>Lysobacterales</taxon>
        <taxon>Lysobacteraceae</taxon>
        <taxon>Xanthomonas</taxon>
    </lineage>
</organism>
<name>W4S860_9XANT</name>
<feature type="compositionally biased region" description="Low complexity" evidence="1">
    <location>
        <begin position="61"/>
        <end position="72"/>
    </location>
</feature>
<feature type="non-terminal residue" evidence="2">
    <location>
        <position position="178"/>
    </location>
</feature>
<dbReference type="Proteomes" id="UP000019143">
    <property type="component" value="Unassembled WGS sequence"/>
</dbReference>
<comment type="caution">
    <text evidence="2">The sequence shown here is derived from an EMBL/GenBank/DDBJ whole genome shotgun (WGS) entry which is preliminary data.</text>
</comment>
<evidence type="ECO:0000313" key="2">
    <source>
        <dbReference type="EMBL" id="GAE52711.1"/>
    </source>
</evidence>
<protein>
    <submittedName>
        <fullName evidence="2">Uncharacterized protein</fullName>
    </submittedName>
</protein>
<feature type="region of interest" description="Disordered" evidence="1">
    <location>
        <begin position="1"/>
        <end position="107"/>
    </location>
</feature>
<feature type="compositionally biased region" description="Basic residues" evidence="1">
    <location>
        <begin position="10"/>
        <end position="22"/>
    </location>
</feature>